<feature type="compositionally biased region" description="Low complexity" evidence="7">
    <location>
        <begin position="54"/>
        <end position="64"/>
    </location>
</feature>
<dbReference type="PANTHER" id="PTHR22726:SF1">
    <property type="entry name" value="METALLOENDOPEPTIDASE OMA1, MITOCHONDRIAL"/>
    <property type="match status" value="1"/>
</dbReference>
<keyword evidence="5" id="KW-0862">Zinc</keyword>
<evidence type="ECO:0000313" key="11">
    <source>
        <dbReference type="Proteomes" id="UP000193409"/>
    </source>
</evidence>
<feature type="transmembrane region" description="Helical" evidence="8">
    <location>
        <begin position="173"/>
        <end position="196"/>
    </location>
</feature>
<feature type="compositionally biased region" description="Basic and acidic residues" evidence="7">
    <location>
        <begin position="79"/>
        <end position="91"/>
    </location>
</feature>
<protein>
    <submittedName>
        <fullName evidence="10">TPR repeat-containing protein YfgC</fullName>
    </submittedName>
</protein>
<dbReference type="RefSeq" id="WP_085869648.1">
    <property type="nucleotide sequence ID" value="NZ_FWFQ01000028.1"/>
</dbReference>
<gene>
    <name evidence="10" type="primary">yfgC_2</name>
    <name evidence="10" type="ORF">PSA7680_03150</name>
</gene>
<evidence type="ECO:0000313" key="10">
    <source>
        <dbReference type="EMBL" id="SLN60086.1"/>
    </source>
</evidence>
<accession>A0A1Y5TEE8</accession>
<dbReference type="Pfam" id="PF01435">
    <property type="entry name" value="Peptidase_M48"/>
    <property type="match status" value="1"/>
</dbReference>
<keyword evidence="3" id="KW-0479">Metal-binding</keyword>
<dbReference type="CDD" id="cd07332">
    <property type="entry name" value="M48C_Oma1_like"/>
    <property type="match status" value="1"/>
</dbReference>
<comment type="cofactor">
    <cofactor evidence="1">
        <name>Zn(2+)</name>
        <dbReference type="ChEBI" id="CHEBI:29105"/>
    </cofactor>
</comment>
<feature type="domain" description="Peptidase M48" evidence="9">
    <location>
        <begin position="240"/>
        <end position="429"/>
    </location>
</feature>
<keyword evidence="8" id="KW-0812">Transmembrane</keyword>
<dbReference type="Gene3D" id="3.30.2010.10">
    <property type="entry name" value="Metalloproteases ('zincins'), catalytic domain"/>
    <property type="match status" value="1"/>
</dbReference>
<evidence type="ECO:0000256" key="6">
    <source>
        <dbReference type="ARBA" id="ARBA00023049"/>
    </source>
</evidence>
<dbReference type="GO" id="GO:0004222">
    <property type="term" value="F:metalloendopeptidase activity"/>
    <property type="evidence" value="ECO:0007669"/>
    <property type="project" value="InterPro"/>
</dbReference>
<keyword evidence="11" id="KW-1185">Reference proteome</keyword>
<dbReference type="GO" id="GO:0016020">
    <property type="term" value="C:membrane"/>
    <property type="evidence" value="ECO:0007669"/>
    <property type="project" value="TreeGrafter"/>
</dbReference>
<evidence type="ECO:0000256" key="4">
    <source>
        <dbReference type="ARBA" id="ARBA00022801"/>
    </source>
</evidence>
<sequence length="472" mass="49184">MGVRIHVGAAPEPFRGSARYVDAARASVLPVDLVIDDTAAPDLLRIIAADTGAPPAAGAAAEGEALAERANEGAAASEARQEEQQDARQEGGQETVAPDAPLPPAPGNALAEWPLASIRRLRDQADPSMLALKPEGPDRLERLYIDDAETMRRLLVRCPAPERAERPARRGRILLWAIAAVASVALILFVLVPSMADRLATLLPPEGERALGDATLEQIRDALSDDPLAPVAFCSTPEGDAALRALAERLTDGLALDQPLRLHVLDDPMVNAFALPGGIVVFFRGMIDAAEDPGEIAAVMAHELGHVISRDPARHALRSAGSIGVLGLLLGDFAGGAVVLLLAEQLISATYSQEAERAADAFGLARMEAAGLDTEQMARMFERLQAEEAEMAGSDGAEGADGAGQRGAGILRYFLSHPQTAERIASVRAATAQSGGAAVPALEPAQWQALKSICGPSGAETGAVTGADQEKG</sequence>
<dbReference type="Proteomes" id="UP000193409">
    <property type="component" value="Unassembled WGS sequence"/>
</dbReference>
<dbReference type="AlphaFoldDB" id="A0A1Y5TEE8"/>
<dbReference type="InterPro" id="IPR051156">
    <property type="entry name" value="Mito/Outer_Membr_Metalloprot"/>
</dbReference>
<name>A0A1Y5TEE8_9RHOB</name>
<evidence type="ECO:0000256" key="8">
    <source>
        <dbReference type="SAM" id="Phobius"/>
    </source>
</evidence>
<feature type="region of interest" description="Disordered" evidence="7">
    <location>
        <begin position="54"/>
        <end position="108"/>
    </location>
</feature>
<evidence type="ECO:0000256" key="1">
    <source>
        <dbReference type="ARBA" id="ARBA00001947"/>
    </source>
</evidence>
<reference evidence="10 11" key="1">
    <citation type="submission" date="2017-03" db="EMBL/GenBank/DDBJ databases">
        <authorList>
            <person name="Afonso C.L."/>
            <person name="Miller P.J."/>
            <person name="Scott M.A."/>
            <person name="Spackman E."/>
            <person name="Goraichik I."/>
            <person name="Dimitrov K.M."/>
            <person name="Suarez D.L."/>
            <person name="Swayne D.E."/>
        </authorList>
    </citation>
    <scope>NUCLEOTIDE SEQUENCE [LARGE SCALE GENOMIC DNA]</scope>
    <source>
        <strain evidence="10 11">CECT 7680</strain>
    </source>
</reference>
<proteinExistence type="predicted"/>
<organism evidence="10 11">
    <name type="scientific">Pseudoruegeria aquimaris</name>
    <dbReference type="NCBI Taxonomy" id="393663"/>
    <lineage>
        <taxon>Bacteria</taxon>
        <taxon>Pseudomonadati</taxon>
        <taxon>Pseudomonadota</taxon>
        <taxon>Alphaproteobacteria</taxon>
        <taxon>Rhodobacterales</taxon>
        <taxon>Roseobacteraceae</taxon>
        <taxon>Pseudoruegeria</taxon>
    </lineage>
</organism>
<keyword evidence="8" id="KW-1133">Transmembrane helix</keyword>
<dbReference type="InterPro" id="IPR001915">
    <property type="entry name" value="Peptidase_M48"/>
</dbReference>
<dbReference type="GO" id="GO:0051603">
    <property type="term" value="P:proteolysis involved in protein catabolic process"/>
    <property type="evidence" value="ECO:0007669"/>
    <property type="project" value="TreeGrafter"/>
</dbReference>
<evidence type="ECO:0000256" key="2">
    <source>
        <dbReference type="ARBA" id="ARBA00022670"/>
    </source>
</evidence>
<keyword evidence="6" id="KW-0482">Metalloprotease</keyword>
<evidence type="ECO:0000256" key="3">
    <source>
        <dbReference type="ARBA" id="ARBA00022723"/>
    </source>
</evidence>
<dbReference type="GO" id="GO:0046872">
    <property type="term" value="F:metal ion binding"/>
    <property type="evidence" value="ECO:0007669"/>
    <property type="project" value="UniProtKB-KW"/>
</dbReference>
<keyword evidence="4" id="KW-0378">Hydrolase</keyword>
<evidence type="ECO:0000256" key="5">
    <source>
        <dbReference type="ARBA" id="ARBA00022833"/>
    </source>
</evidence>
<evidence type="ECO:0000256" key="7">
    <source>
        <dbReference type="SAM" id="MobiDB-lite"/>
    </source>
</evidence>
<dbReference type="PANTHER" id="PTHR22726">
    <property type="entry name" value="METALLOENDOPEPTIDASE OMA1"/>
    <property type="match status" value="1"/>
</dbReference>
<keyword evidence="2" id="KW-0645">Protease</keyword>
<dbReference type="EMBL" id="FWFQ01000028">
    <property type="protein sequence ID" value="SLN60086.1"/>
    <property type="molecule type" value="Genomic_DNA"/>
</dbReference>
<evidence type="ECO:0000259" key="9">
    <source>
        <dbReference type="Pfam" id="PF01435"/>
    </source>
</evidence>
<keyword evidence="8" id="KW-0472">Membrane</keyword>